<keyword evidence="6" id="KW-0175">Coiled coil</keyword>
<evidence type="ECO:0000256" key="5">
    <source>
        <dbReference type="ARBA" id="ARBA00023242"/>
    </source>
</evidence>
<evidence type="ECO:0000256" key="1">
    <source>
        <dbReference type="ARBA" id="ARBA00004123"/>
    </source>
</evidence>
<feature type="domain" description="BPL/LPL catalytic" evidence="8">
    <location>
        <begin position="39"/>
        <end position="225"/>
    </location>
</feature>
<dbReference type="FunFam" id="3.40.1810.10:FF:000010">
    <property type="entry name" value="Agamous-like MADS-box protein AGL30"/>
    <property type="match status" value="1"/>
</dbReference>
<evidence type="ECO:0000259" key="7">
    <source>
        <dbReference type="PROSITE" id="PS50066"/>
    </source>
</evidence>
<dbReference type="InterPro" id="IPR045864">
    <property type="entry name" value="aa-tRNA-synth_II/BPL/LPL"/>
</dbReference>
<gene>
    <name evidence="9" type="ORF">ALMOND_2B011407</name>
</gene>
<dbReference type="Pfam" id="PF00319">
    <property type="entry name" value="SRF-TF"/>
    <property type="match status" value="1"/>
</dbReference>
<dbReference type="PANTHER" id="PTHR43506">
    <property type="entry name" value="BIOTIN/LIPOATE A/B PROTEIN LIGASE FAMILY"/>
    <property type="match status" value="1"/>
</dbReference>
<dbReference type="Gene3D" id="3.30.930.10">
    <property type="entry name" value="Bira Bifunctional Protein, Domain 2"/>
    <property type="match status" value="1"/>
</dbReference>
<dbReference type="SMART" id="SM00432">
    <property type="entry name" value="MADS"/>
    <property type="match status" value="1"/>
</dbReference>
<proteinExistence type="predicted"/>
<dbReference type="Pfam" id="PF21948">
    <property type="entry name" value="LplA-B_cat"/>
    <property type="match status" value="1"/>
</dbReference>
<keyword evidence="4" id="KW-0804">Transcription</keyword>
<dbReference type="AlphaFoldDB" id="A0A5E4FR31"/>
<feature type="coiled-coil region" evidence="6">
    <location>
        <begin position="347"/>
        <end position="404"/>
    </location>
</feature>
<name>A0A5E4FR31_PRUDU</name>
<protein>
    <submittedName>
        <fullName evidence="9">PREDICTED: agamous MADS-box</fullName>
    </submittedName>
</protein>
<feature type="domain" description="MADS-box" evidence="7">
    <location>
        <begin position="271"/>
        <end position="323"/>
    </location>
</feature>
<keyword evidence="3" id="KW-0238">DNA-binding</keyword>
<dbReference type="GO" id="GO:0010152">
    <property type="term" value="P:pollen maturation"/>
    <property type="evidence" value="ECO:0007669"/>
    <property type="project" value="UniProtKB-ARBA"/>
</dbReference>
<keyword evidence="2" id="KW-0805">Transcription regulation</keyword>
<evidence type="ECO:0000256" key="3">
    <source>
        <dbReference type="ARBA" id="ARBA00023125"/>
    </source>
</evidence>
<dbReference type="GO" id="GO:0046983">
    <property type="term" value="F:protein dimerization activity"/>
    <property type="evidence" value="ECO:0007669"/>
    <property type="project" value="InterPro"/>
</dbReference>
<dbReference type="Proteomes" id="UP000327085">
    <property type="component" value="Chromosome 5"/>
</dbReference>
<dbReference type="GO" id="GO:0005634">
    <property type="term" value="C:nucleus"/>
    <property type="evidence" value="ECO:0007669"/>
    <property type="project" value="UniProtKB-SubCell"/>
</dbReference>
<evidence type="ECO:0000256" key="4">
    <source>
        <dbReference type="ARBA" id="ARBA00023163"/>
    </source>
</evidence>
<dbReference type="Gene3D" id="3.40.1810.10">
    <property type="entry name" value="Transcription factor, MADS-box"/>
    <property type="match status" value="1"/>
</dbReference>
<dbReference type="InterPro" id="IPR053264">
    <property type="entry name" value="Lipoate-ligase_2_inactive"/>
</dbReference>
<dbReference type="InParanoid" id="A0A5E4FR31"/>
<dbReference type="GO" id="GO:0080092">
    <property type="term" value="P:regulation of pollen tube growth"/>
    <property type="evidence" value="ECO:0007669"/>
    <property type="project" value="UniProtKB-ARBA"/>
</dbReference>
<accession>A0A5E4FR31</accession>
<dbReference type="SUPFAM" id="SSF55455">
    <property type="entry name" value="SRF-like"/>
    <property type="match status" value="1"/>
</dbReference>
<dbReference type="Gramene" id="VVA29924">
    <property type="protein sequence ID" value="VVA29924"/>
    <property type="gene ID" value="Prudul26B011407"/>
</dbReference>
<dbReference type="InterPro" id="IPR004143">
    <property type="entry name" value="BPL_LPL_catalytic"/>
</dbReference>
<dbReference type="PROSITE" id="PS50066">
    <property type="entry name" value="MADS_BOX_2"/>
    <property type="match status" value="1"/>
</dbReference>
<evidence type="ECO:0000259" key="8">
    <source>
        <dbReference type="PROSITE" id="PS51733"/>
    </source>
</evidence>
<dbReference type="PRINTS" id="PR00404">
    <property type="entry name" value="MADSDOMAIN"/>
</dbReference>
<reference evidence="10" key="1">
    <citation type="journal article" date="2020" name="Plant J.">
        <title>Transposons played a major role in the diversification between the closely related almond and peach genomes: results from the almond genome sequence.</title>
        <authorList>
            <person name="Alioto T."/>
            <person name="Alexiou K.G."/>
            <person name="Bardil A."/>
            <person name="Barteri F."/>
            <person name="Castanera R."/>
            <person name="Cruz F."/>
            <person name="Dhingra A."/>
            <person name="Duval H."/>
            <person name="Fernandez I Marti A."/>
            <person name="Frias L."/>
            <person name="Galan B."/>
            <person name="Garcia J.L."/>
            <person name="Howad W."/>
            <person name="Gomez-Garrido J."/>
            <person name="Gut M."/>
            <person name="Julca I."/>
            <person name="Morata J."/>
            <person name="Puigdomenech P."/>
            <person name="Ribeca P."/>
            <person name="Rubio Cabetas M.J."/>
            <person name="Vlasova A."/>
            <person name="Wirthensohn M."/>
            <person name="Garcia-Mas J."/>
            <person name="Gabaldon T."/>
            <person name="Casacuberta J.M."/>
            <person name="Arus P."/>
        </authorList>
    </citation>
    <scope>NUCLEOTIDE SEQUENCE [LARGE SCALE GENOMIC DNA]</scope>
    <source>
        <strain evidence="10">cv. Texas</strain>
    </source>
</reference>
<dbReference type="PROSITE" id="PS51733">
    <property type="entry name" value="BPL_LPL_CATALYTIC"/>
    <property type="match status" value="1"/>
</dbReference>
<dbReference type="FunFam" id="3.30.930.10:FF:000077">
    <property type="entry name" value="Putative lipoate-protein ligase A"/>
    <property type="match status" value="1"/>
</dbReference>
<sequence>MTIPQTRNFGLPFMNLIRLKGIPILQQLHLEEQLLRTSSDNWCIMNDGTKDPTIVMGISGKPAELLEIDLVLRDQIPVIRRFTGGGTVIVDHNTVFVTFICNTDAVAGLQPYPRPIMSWSSLLYSRVFEGRGDFQLRENDYVFGNRKFGGNAQSITKTRWIHHTSFLWDYEVRNMAYLRLPKRIPEYRLARDHLEFICCLKDYIPRSVFLDKTVDALRTQFSVRSEQLDAFEATSNTKFVPSTRLLTRQELEEAAFGSHAQTTLSQSLSLMGRVKLKIKKLESSGNRQVTFSKRRNGILKKAKELSILCDVDIVLLMFSPTGRPTLLQGERSTVEEIISKFAQLTPQERAKRKLESLEALKKTFKKLDHDVNVQEFMSSSTQTVQDLTTQVRVLQAQLTEIHKRLSFWCNPDKVDNLEHLSQMEDMLKESINRTRLHKENLGKHQLTSLNCTSQFQNGMPSSLLVGGMPEAQPLTWLLSNDNQHMILPNESNYLPHRDVDVECSTNASVPQYTSYFGTGASTSTGKQSEVGDPVQLDNMGQIPNMEGGGGLNEFDINACLSTEPGQQYVYPSYCSSNVDDKTSKPEMEMNLPTNPVGYQVSSDFELPRSMYDNEHHAWLSSPGPSGIAVYKENTYQQQPNVGL</sequence>
<dbReference type="SUPFAM" id="SSF55681">
    <property type="entry name" value="Class II aaRS and biotin synthetases"/>
    <property type="match status" value="1"/>
</dbReference>
<comment type="subcellular location">
    <subcellularLocation>
        <location evidence="1">Nucleus</location>
    </subcellularLocation>
</comment>
<dbReference type="InterPro" id="IPR002100">
    <property type="entry name" value="TF_MADSbox"/>
</dbReference>
<dbReference type="CDD" id="cd16443">
    <property type="entry name" value="LplA"/>
    <property type="match status" value="1"/>
</dbReference>
<keyword evidence="5" id="KW-0539">Nucleus</keyword>
<evidence type="ECO:0000256" key="2">
    <source>
        <dbReference type="ARBA" id="ARBA00023015"/>
    </source>
</evidence>
<dbReference type="GO" id="GO:0003677">
    <property type="term" value="F:DNA binding"/>
    <property type="evidence" value="ECO:0007669"/>
    <property type="project" value="UniProtKB-KW"/>
</dbReference>
<evidence type="ECO:0000313" key="10">
    <source>
        <dbReference type="Proteomes" id="UP000327085"/>
    </source>
</evidence>
<dbReference type="InterPro" id="IPR036879">
    <property type="entry name" value="TF_MADSbox_sf"/>
</dbReference>
<organism evidence="9 10">
    <name type="scientific">Prunus dulcis</name>
    <name type="common">Almond</name>
    <name type="synonym">Amygdalus dulcis</name>
    <dbReference type="NCBI Taxonomy" id="3755"/>
    <lineage>
        <taxon>Eukaryota</taxon>
        <taxon>Viridiplantae</taxon>
        <taxon>Streptophyta</taxon>
        <taxon>Embryophyta</taxon>
        <taxon>Tracheophyta</taxon>
        <taxon>Spermatophyta</taxon>
        <taxon>Magnoliopsida</taxon>
        <taxon>eudicotyledons</taxon>
        <taxon>Gunneridae</taxon>
        <taxon>Pentapetalae</taxon>
        <taxon>rosids</taxon>
        <taxon>fabids</taxon>
        <taxon>Rosales</taxon>
        <taxon>Rosaceae</taxon>
        <taxon>Amygdaloideae</taxon>
        <taxon>Amygdaleae</taxon>
        <taxon>Prunus</taxon>
    </lineage>
</organism>
<evidence type="ECO:0000256" key="6">
    <source>
        <dbReference type="SAM" id="Coils"/>
    </source>
</evidence>
<evidence type="ECO:0000313" key="9">
    <source>
        <dbReference type="EMBL" id="VVA29924.1"/>
    </source>
</evidence>
<dbReference type="PANTHER" id="PTHR43506:SF1">
    <property type="entry name" value="BPL_LPL CATALYTIC DOMAIN-CONTAINING PROTEIN"/>
    <property type="match status" value="1"/>
</dbReference>
<dbReference type="EMBL" id="CABIKO010000177">
    <property type="protein sequence ID" value="VVA29924.1"/>
    <property type="molecule type" value="Genomic_DNA"/>
</dbReference>